<feature type="domain" description="ABC transporter" evidence="4">
    <location>
        <begin position="4"/>
        <end position="253"/>
    </location>
</feature>
<evidence type="ECO:0000256" key="2">
    <source>
        <dbReference type="ARBA" id="ARBA00022840"/>
    </source>
</evidence>
<dbReference type="Gene3D" id="3.40.50.300">
    <property type="entry name" value="P-loop containing nucleotide triphosphate hydrolases"/>
    <property type="match status" value="2"/>
</dbReference>
<keyword evidence="3" id="KW-0175">Coiled coil</keyword>
<dbReference type="EMBL" id="JYGE01000001">
    <property type="protein sequence ID" value="PSJ32317.1"/>
    <property type="molecule type" value="Genomic_DNA"/>
</dbReference>
<dbReference type="PANTHER" id="PTHR42855:SF2">
    <property type="entry name" value="DRUG RESISTANCE ABC TRANSPORTER,ATP-BINDING PROTEIN"/>
    <property type="match status" value="1"/>
</dbReference>
<sequence length="524" mass="61043">MFYIKNLNIYMKKDLRKLIENFSFSIEEGDKVALIGEEGNGKSTLLKAIYNKDLLEDYADIEGEINKSKEIIAYLSQQLSKEELESTMTQYLLSKVDYEDIDYSLAYRLNDEFELEDHLFDNSKTLKDLSGGERVKFMLLCELLKNPTILLLDEPSNDLDMESVLWLENFIKNSKEKIIFVSHDEDLIRNCSNVIIHFEQIKNKSELRYSVSRMSYDEYIKNRDSIIASQIKNAKKDEEEYNKQMERFRKINQNVENDLRSVSRQDPVAAKNLKDKMRSVKSMGKRFEKEKENMTKRPDFEDSVLVKFEDVSISNSKQILDLYLEELSVEEKILSKSIDLKIFGPQKIAIVGKNGAGKTTLLKKILENLDSNKIKYSYMPQNYLEELDSEITPTEYLSGEASKDEITRARTYLGSMNFTREEMFHPIENLSGGQKAKLFFIKIIFDKVNVLILDEPTRNLSPLSAPEIRRELKKFNACIISVSHDRKYIEEVCDEVFYLDEEGLQKIDKDDYLRGLSKVSEKSK</sequence>
<dbReference type="InterPro" id="IPR003439">
    <property type="entry name" value="ABC_transporter-like_ATP-bd"/>
</dbReference>
<dbReference type="InterPro" id="IPR003593">
    <property type="entry name" value="AAA+_ATPase"/>
</dbReference>
<feature type="coiled-coil region" evidence="3">
    <location>
        <begin position="231"/>
        <end position="265"/>
    </location>
</feature>
<dbReference type="PANTHER" id="PTHR42855">
    <property type="entry name" value="ABC TRANSPORTER ATP-BINDING SUBUNIT"/>
    <property type="match status" value="1"/>
</dbReference>
<dbReference type="InterPro" id="IPR051309">
    <property type="entry name" value="ABCF_ATPase"/>
</dbReference>
<evidence type="ECO:0000256" key="3">
    <source>
        <dbReference type="SAM" id="Coils"/>
    </source>
</evidence>
<dbReference type="CDD" id="cd03221">
    <property type="entry name" value="ABCF_EF-3"/>
    <property type="match status" value="1"/>
</dbReference>
<dbReference type="GO" id="GO:0016887">
    <property type="term" value="F:ATP hydrolysis activity"/>
    <property type="evidence" value="ECO:0007669"/>
    <property type="project" value="InterPro"/>
</dbReference>
<dbReference type="InterPro" id="IPR027417">
    <property type="entry name" value="P-loop_NTPase"/>
</dbReference>
<dbReference type="RefSeq" id="WP_106775936.1">
    <property type="nucleotide sequence ID" value="NZ_JYGE01000001.1"/>
</dbReference>
<dbReference type="OrthoDB" id="9801441at2"/>
<dbReference type="PROSITE" id="PS00211">
    <property type="entry name" value="ABC_TRANSPORTER_1"/>
    <property type="match status" value="2"/>
</dbReference>
<accession>A0A2P7Q2Z3</accession>
<keyword evidence="6" id="KW-1185">Reference proteome</keyword>
<organism evidence="5 6">
    <name type="scientific">Peptostreptococcus russellii</name>
    <dbReference type="NCBI Taxonomy" id="215200"/>
    <lineage>
        <taxon>Bacteria</taxon>
        <taxon>Bacillati</taxon>
        <taxon>Bacillota</taxon>
        <taxon>Clostridia</taxon>
        <taxon>Peptostreptococcales</taxon>
        <taxon>Peptostreptococcaceae</taxon>
        <taxon>Peptostreptococcus</taxon>
    </lineage>
</organism>
<gene>
    <name evidence="5" type="ORF">UF10_00700</name>
</gene>
<keyword evidence="1" id="KW-0547">Nucleotide-binding</keyword>
<dbReference type="SUPFAM" id="SSF52540">
    <property type="entry name" value="P-loop containing nucleoside triphosphate hydrolases"/>
    <property type="match status" value="2"/>
</dbReference>
<comment type="caution">
    <text evidence="5">The sequence shown here is derived from an EMBL/GenBank/DDBJ whole genome shotgun (WGS) entry which is preliminary data.</text>
</comment>
<evidence type="ECO:0000313" key="5">
    <source>
        <dbReference type="EMBL" id="PSJ32317.1"/>
    </source>
</evidence>
<dbReference type="PROSITE" id="PS50893">
    <property type="entry name" value="ABC_TRANSPORTER_2"/>
    <property type="match status" value="2"/>
</dbReference>
<dbReference type="Pfam" id="PF00005">
    <property type="entry name" value="ABC_tran"/>
    <property type="match status" value="2"/>
</dbReference>
<evidence type="ECO:0000256" key="1">
    <source>
        <dbReference type="ARBA" id="ARBA00022741"/>
    </source>
</evidence>
<dbReference type="InterPro" id="IPR017871">
    <property type="entry name" value="ABC_transporter-like_CS"/>
</dbReference>
<evidence type="ECO:0000259" key="4">
    <source>
        <dbReference type="PROSITE" id="PS50893"/>
    </source>
</evidence>
<keyword evidence="2" id="KW-0067">ATP-binding</keyword>
<dbReference type="Proteomes" id="UP000241434">
    <property type="component" value="Unassembled WGS sequence"/>
</dbReference>
<name>A0A2P7Q2Z3_9FIRM</name>
<feature type="domain" description="ABC transporter" evidence="4">
    <location>
        <begin position="306"/>
        <end position="522"/>
    </location>
</feature>
<dbReference type="GO" id="GO:0005524">
    <property type="term" value="F:ATP binding"/>
    <property type="evidence" value="ECO:0007669"/>
    <property type="project" value="UniProtKB-KW"/>
</dbReference>
<proteinExistence type="predicted"/>
<evidence type="ECO:0000313" key="6">
    <source>
        <dbReference type="Proteomes" id="UP000241434"/>
    </source>
</evidence>
<reference evidence="5" key="1">
    <citation type="thesis" date="2015" institute="Rutgers" country="The State University of New Jersey, 14 College Farm Rd., New Brunswick, NJ, USA">
        <title>Ammonia toxicity in bacteria and its implications for treatment of and resource recovery from highly nitrogenous organic wastes.</title>
        <authorList>
            <person name="Luther A.K."/>
        </authorList>
    </citation>
    <scope>NUCLEOTIDE SEQUENCE</scope>
    <source>
        <strain evidence="5">RT-10B</strain>
    </source>
</reference>
<dbReference type="SMART" id="SM00382">
    <property type="entry name" value="AAA"/>
    <property type="match status" value="2"/>
</dbReference>
<protein>
    <recommendedName>
        <fullName evidence="4">ABC transporter domain-containing protein</fullName>
    </recommendedName>
</protein>
<dbReference type="AlphaFoldDB" id="A0A2P7Q2Z3"/>